<evidence type="ECO:0008006" key="4">
    <source>
        <dbReference type="Google" id="ProtNLM"/>
    </source>
</evidence>
<dbReference type="InterPro" id="IPR036439">
    <property type="entry name" value="Dockerin_dom_sf"/>
</dbReference>
<reference evidence="2 3" key="1">
    <citation type="submission" date="2019-02" db="EMBL/GenBank/DDBJ databases">
        <title>Deep-cultivation of Planctomycetes and their phenomic and genomic characterization uncovers novel biology.</title>
        <authorList>
            <person name="Wiegand S."/>
            <person name="Jogler M."/>
            <person name="Boedeker C."/>
            <person name="Pinto D."/>
            <person name="Vollmers J."/>
            <person name="Rivas-Marin E."/>
            <person name="Kohn T."/>
            <person name="Peeters S.H."/>
            <person name="Heuer A."/>
            <person name="Rast P."/>
            <person name="Oberbeckmann S."/>
            <person name="Bunk B."/>
            <person name="Jeske O."/>
            <person name="Meyerdierks A."/>
            <person name="Storesund J.E."/>
            <person name="Kallscheuer N."/>
            <person name="Luecker S."/>
            <person name="Lage O.M."/>
            <person name="Pohl T."/>
            <person name="Merkel B.J."/>
            <person name="Hornburger P."/>
            <person name="Mueller R.-W."/>
            <person name="Bruemmer F."/>
            <person name="Labrenz M."/>
            <person name="Spormann A.M."/>
            <person name="Op Den Camp H."/>
            <person name="Overmann J."/>
            <person name="Amann R."/>
            <person name="Jetten M.S.M."/>
            <person name="Mascher T."/>
            <person name="Medema M.H."/>
            <person name="Devos D.P."/>
            <person name="Kaster A.-K."/>
            <person name="Ovreas L."/>
            <person name="Rohde M."/>
            <person name="Galperin M.Y."/>
            <person name="Jogler C."/>
        </authorList>
    </citation>
    <scope>NUCLEOTIDE SEQUENCE [LARGE SCALE GENOMIC DNA]</scope>
    <source>
        <strain evidence="2 3">Mal64</strain>
    </source>
</reference>
<feature type="signal peptide" evidence="1">
    <location>
        <begin position="1"/>
        <end position="34"/>
    </location>
</feature>
<evidence type="ECO:0000313" key="2">
    <source>
        <dbReference type="EMBL" id="TWT88676.1"/>
    </source>
</evidence>
<name>A0A5C5ZNI2_9BACT</name>
<gene>
    <name evidence="2" type="ORF">Mal64_21630</name>
</gene>
<dbReference type="GO" id="GO:0000272">
    <property type="term" value="P:polysaccharide catabolic process"/>
    <property type="evidence" value="ECO:0007669"/>
    <property type="project" value="InterPro"/>
</dbReference>
<protein>
    <recommendedName>
        <fullName evidence="4">Dockerin domain-containing protein</fullName>
    </recommendedName>
</protein>
<accession>A0A5C5ZNI2</accession>
<dbReference type="RefSeq" id="WP_197525648.1">
    <property type="nucleotide sequence ID" value="NZ_SJPQ01000002.1"/>
</dbReference>
<proteinExistence type="predicted"/>
<sequence length="951" mass="98721" precursor="true">MRRNCHFFNDLTLAPLTLALAAVALMAAPQAARAAVNWEGDVRPVGTTFGVITIDEDNDFIADVLDDQGNNVFDFLVDPNDPDGGNGNGLAWDDPDVWVDYETTQNILVGYTGQGSLEINAGSALRYQHLVLGGATGENSELELGTLGDNDYEFQMDIVMAAQGGTSAPSSSGIGYMTITGAGSVFNNDYNVIPGEYQSALNFTAGDPLDTLVLTTPDVSERQQVENADGYDVHVGLLGRGVLTVNAGGRMEIQDALFLGLGVGANGKAFIDGSDTYVAAYGRDELDDDGVSTPATQLPSVIGGFGKGTLTITNGAMVEMFNGAGVGTWLTDAAGNPEVPQIANPQTVGEGVVEVTGPGSTWNVYVTSAPTGANAFTGNRTALAIGESPVSGDSDPGSLGTGRLTIGLGAEVNVLHNQNYENTQESNANMWVADKGVVTMSGGDLNVTNELVNLGEFSGYGDINAKYLFNGATGSAVGSIAASTQPGETLRIVVQDRVDGNSPRDDSTPTGSFYNLGDVSGNLSVDVVNGFYNDGSLRANGTITSGTFYNGSLGEVVVSADQHLRLIAADDDASPRLSTADAILFDSLDAILSDDEDGDGEIDGSRRDFFQANLGKIEVTGGEFETGNIQDAFPVVTTPLEQKFWNARVVELDSSVDPVAKVGEVVGVITGRDATLRFESGLYNTGVMQLVSGDNIISGDVMNAGYDYDSDADPVVDVLVQEGVILVTGNETTATFQDNVMNGPDAVFAIGPNNVSVTIDGDFQNQGELQFISESPSTLTTSSFYVAGDADVGGTLFFSFATGETAAPGFATSLLSAGGDLSEDSFFTGFDLPALAVGDFWEVTYDYGLDQILLGVVSAPSAIGGDFDGNGIVDDADIAIWSMNVGILSGASIIQGDADLDGDVDLDDFAVIIAQFGGAPTMVSLAAAVPEPASCLLALLAACGLIGRRRR</sequence>
<dbReference type="SUPFAM" id="SSF63446">
    <property type="entry name" value="Type I dockerin domain"/>
    <property type="match status" value="1"/>
</dbReference>
<comment type="caution">
    <text evidence="2">The sequence shown here is derived from an EMBL/GenBank/DDBJ whole genome shotgun (WGS) entry which is preliminary data.</text>
</comment>
<keyword evidence="1" id="KW-0732">Signal</keyword>
<dbReference type="EMBL" id="SJPQ01000002">
    <property type="protein sequence ID" value="TWT88676.1"/>
    <property type="molecule type" value="Genomic_DNA"/>
</dbReference>
<feature type="chain" id="PRO_5023111133" description="Dockerin domain-containing protein" evidence="1">
    <location>
        <begin position="35"/>
        <end position="951"/>
    </location>
</feature>
<dbReference type="AlphaFoldDB" id="A0A5C5ZNI2"/>
<keyword evidence="3" id="KW-1185">Reference proteome</keyword>
<evidence type="ECO:0000313" key="3">
    <source>
        <dbReference type="Proteomes" id="UP000315440"/>
    </source>
</evidence>
<dbReference type="Proteomes" id="UP000315440">
    <property type="component" value="Unassembled WGS sequence"/>
</dbReference>
<organism evidence="2 3">
    <name type="scientific">Pseudobythopirellula maris</name>
    <dbReference type="NCBI Taxonomy" id="2527991"/>
    <lineage>
        <taxon>Bacteria</taxon>
        <taxon>Pseudomonadati</taxon>
        <taxon>Planctomycetota</taxon>
        <taxon>Planctomycetia</taxon>
        <taxon>Pirellulales</taxon>
        <taxon>Lacipirellulaceae</taxon>
        <taxon>Pseudobythopirellula</taxon>
    </lineage>
</organism>
<evidence type="ECO:0000256" key="1">
    <source>
        <dbReference type="SAM" id="SignalP"/>
    </source>
</evidence>